<accession>A0A8X7BHT8</accession>
<proteinExistence type="predicted"/>
<dbReference type="EMBL" id="BMAU01021394">
    <property type="protein sequence ID" value="GFY30887.1"/>
    <property type="molecule type" value="Genomic_DNA"/>
</dbReference>
<evidence type="ECO:0000313" key="3">
    <source>
        <dbReference type="Proteomes" id="UP000887159"/>
    </source>
</evidence>
<dbReference type="Proteomes" id="UP000887159">
    <property type="component" value="Unassembled WGS sequence"/>
</dbReference>
<gene>
    <name evidence="2" type="ORF">TNCV_3120471</name>
</gene>
<name>A0A8X7BHT8_TRICX</name>
<organism evidence="2 3">
    <name type="scientific">Trichonephila clavipes</name>
    <name type="common">Golden silk orbweaver</name>
    <name type="synonym">Nephila clavipes</name>
    <dbReference type="NCBI Taxonomy" id="2585209"/>
    <lineage>
        <taxon>Eukaryota</taxon>
        <taxon>Metazoa</taxon>
        <taxon>Ecdysozoa</taxon>
        <taxon>Arthropoda</taxon>
        <taxon>Chelicerata</taxon>
        <taxon>Arachnida</taxon>
        <taxon>Araneae</taxon>
        <taxon>Araneomorphae</taxon>
        <taxon>Entelegynae</taxon>
        <taxon>Araneoidea</taxon>
        <taxon>Nephilidae</taxon>
        <taxon>Trichonephila</taxon>
    </lineage>
</organism>
<feature type="region of interest" description="Disordered" evidence="1">
    <location>
        <begin position="27"/>
        <end position="46"/>
    </location>
</feature>
<evidence type="ECO:0000313" key="2">
    <source>
        <dbReference type="EMBL" id="GFY30887.1"/>
    </source>
</evidence>
<comment type="caution">
    <text evidence="2">The sequence shown here is derived from an EMBL/GenBank/DDBJ whole genome shotgun (WGS) entry which is preliminary data.</text>
</comment>
<sequence length="84" mass="9563">MTHGKGLSPDEILNLLRELSENELDGGKLSCPDLDSDEDASLSESDCQVSEERYQIKLIIFYYTRAFGNRSRNFEPWSSDVDDT</sequence>
<keyword evidence="3" id="KW-1185">Reference proteome</keyword>
<dbReference type="AlphaFoldDB" id="A0A8X7BHT8"/>
<evidence type="ECO:0000256" key="1">
    <source>
        <dbReference type="SAM" id="MobiDB-lite"/>
    </source>
</evidence>
<protein>
    <submittedName>
        <fullName evidence="2">Uncharacterized protein</fullName>
    </submittedName>
</protein>
<reference evidence="2" key="1">
    <citation type="submission" date="2020-08" db="EMBL/GenBank/DDBJ databases">
        <title>Multicomponent nature underlies the extraordinary mechanical properties of spider dragline silk.</title>
        <authorList>
            <person name="Kono N."/>
            <person name="Nakamura H."/>
            <person name="Mori M."/>
            <person name="Yoshida Y."/>
            <person name="Ohtoshi R."/>
            <person name="Malay A.D."/>
            <person name="Moran D.A.P."/>
            <person name="Tomita M."/>
            <person name="Numata K."/>
            <person name="Arakawa K."/>
        </authorList>
    </citation>
    <scope>NUCLEOTIDE SEQUENCE</scope>
</reference>